<evidence type="ECO:0000256" key="4">
    <source>
        <dbReference type="ARBA" id="ARBA00022840"/>
    </source>
</evidence>
<keyword evidence="2" id="KW-0677">Repeat</keyword>
<evidence type="ECO:0000256" key="3">
    <source>
        <dbReference type="ARBA" id="ARBA00022741"/>
    </source>
</evidence>
<dbReference type="GO" id="GO:0016020">
    <property type="term" value="C:membrane"/>
    <property type="evidence" value="ECO:0007669"/>
    <property type="project" value="TreeGrafter"/>
</dbReference>
<protein>
    <submittedName>
        <fullName evidence="6">Multidrug resistance protein ABC transporter</fullName>
    </submittedName>
</protein>
<accession>A0A225UX82</accession>
<dbReference type="Proteomes" id="UP000198211">
    <property type="component" value="Unassembled WGS sequence"/>
</dbReference>
<comment type="caution">
    <text evidence="6">The sequence shown here is derived from an EMBL/GenBank/DDBJ whole genome shotgun (WGS) entry which is preliminary data.</text>
</comment>
<evidence type="ECO:0000313" key="6">
    <source>
        <dbReference type="EMBL" id="OWY96859.1"/>
    </source>
</evidence>
<evidence type="ECO:0000313" key="7">
    <source>
        <dbReference type="Proteomes" id="UP000198211"/>
    </source>
</evidence>
<dbReference type="PANTHER" id="PTHR24223">
    <property type="entry name" value="ATP-BINDING CASSETTE SUB-FAMILY C"/>
    <property type="match status" value="1"/>
</dbReference>
<proteinExistence type="predicted"/>
<sequence length="149" mass="16329">MLCFCLLLLMLVNRGHTCSAAHRASRSGDCTEIGEKGINLCGGQRTRVAIARAVYQDVLDNILSAVDNHVGVDIFNECINWTLKDKLVVLVTHSLSFVNQGDQIAVLADGRIAEKGSYKKLMAKKTLLAQMVSNYVESEKEEDEENAAS</sequence>
<keyword evidence="4" id="KW-0067">ATP-binding</keyword>
<feature type="non-terminal residue" evidence="6">
    <location>
        <position position="149"/>
    </location>
</feature>
<comment type="subcellular location">
    <subcellularLocation>
        <location evidence="1">Endomembrane system</location>
        <topology evidence="1">Multi-pass membrane protein</topology>
    </subcellularLocation>
</comment>
<organism evidence="6 7">
    <name type="scientific">Phytophthora megakarya</name>
    <dbReference type="NCBI Taxonomy" id="4795"/>
    <lineage>
        <taxon>Eukaryota</taxon>
        <taxon>Sar</taxon>
        <taxon>Stramenopiles</taxon>
        <taxon>Oomycota</taxon>
        <taxon>Peronosporomycetes</taxon>
        <taxon>Peronosporales</taxon>
        <taxon>Peronosporaceae</taxon>
        <taxon>Phytophthora</taxon>
    </lineage>
</organism>
<dbReference type="GO" id="GO:0012505">
    <property type="term" value="C:endomembrane system"/>
    <property type="evidence" value="ECO:0007669"/>
    <property type="project" value="UniProtKB-SubCell"/>
</dbReference>
<evidence type="ECO:0000256" key="5">
    <source>
        <dbReference type="SAM" id="SignalP"/>
    </source>
</evidence>
<keyword evidence="7" id="KW-1185">Reference proteome</keyword>
<keyword evidence="3" id="KW-0547">Nucleotide-binding</keyword>
<dbReference type="PANTHER" id="PTHR24223:SF443">
    <property type="entry name" value="MULTIDRUG-RESISTANCE LIKE PROTEIN 1, ISOFORM I"/>
    <property type="match status" value="1"/>
</dbReference>
<dbReference type="SUPFAM" id="SSF52540">
    <property type="entry name" value="P-loop containing nucleoside triphosphate hydrolases"/>
    <property type="match status" value="1"/>
</dbReference>
<feature type="signal peptide" evidence="5">
    <location>
        <begin position="1"/>
        <end position="17"/>
    </location>
</feature>
<dbReference type="GO" id="GO:0005524">
    <property type="term" value="F:ATP binding"/>
    <property type="evidence" value="ECO:0007669"/>
    <property type="project" value="UniProtKB-KW"/>
</dbReference>
<dbReference type="Gene3D" id="3.40.50.300">
    <property type="entry name" value="P-loop containing nucleotide triphosphate hydrolases"/>
    <property type="match status" value="1"/>
</dbReference>
<dbReference type="InterPro" id="IPR027417">
    <property type="entry name" value="P-loop_NTPase"/>
</dbReference>
<dbReference type="OrthoDB" id="129131at2759"/>
<name>A0A225UX82_9STRA</name>
<gene>
    <name evidence="6" type="ORF">PHMEG_00032765</name>
</gene>
<evidence type="ECO:0000256" key="2">
    <source>
        <dbReference type="ARBA" id="ARBA00022737"/>
    </source>
</evidence>
<feature type="chain" id="PRO_5011968422" evidence="5">
    <location>
        <begin position="18"/>
        <end position="149"/>
    </location>
</feature>
<evidence type="ECO:0000256" key="1">
    <source>
        <dbReference type="ARBA" id="ARBA00004127"/>
    </source>
</evidence>
<reference evidence="7" key="1">
    <citation type="submission" date="2017-03" db="EMBL/GenBank/DDBJ databases">
        <title>Phytopthora megakarya and P. palmivora, two closely related causual agents of cacao black pod achieved similar genome size and gene model numbers by different mechanisms.</title>
        <authorList>
            <person name="Ali S."/>
            <person name="Shao J."/>
            <person name="Larry D.J."/>
            <person name="Kronmiller B."/>
            <person name="Shen D."/>
            <person name="Strem M.D."/>
            <person name="Melnick R.L."/>
            <person name="Guiltinan M.J."/>
            <person name="Tyler B.M."/>
            <person name="Meinhardt L.W."/>
            <person name="Bailey B.A."/>
        </authorList>
    </citation>
    <scope>NUCLEOTIDE SEQUENCE [LARGE SCALE GENOMIC DNA]</scope>
    <source>
        <strain evidence="7">zdho120</strain>
    </source>
</reference>
<dbReference type="EMBL" id="NBNE01011139">
    <property type="protein sequence ID" value="OWY96859.1"/>
    <property type="molecule type" value="Genomic_DNA"/>
</dbReference>
<dbReference type="GO" id="GO:0042626">
    <property type="term" value="F:ATPase-coupled transmembrane transporter activity"/>
    <property type="evidence" value="ECO:0007669"/>
    <property type="project" value="TreeGrafter"/>
</dbReference>
<dbReference type="STRING" id="4795.A0A225UX82"/>
<keyword evidence="5" id="KW-0732">Signal</keyword>
<dbReference type="AlphaFoldDB" id="A0A225UX82"/>
<dbReference type="InterPro" id="IPR050173">
    <property type="entry name" value="ABC_transporter_C-like"/>
</dbReference>